<dbReference type="InterPro" id="IPR036226">
    <property type="entry name" value="LipOase_C_sf"/>
</dbReference>
<feature type="signal peptide" evidence="1">
    <location>
        <begin position="1"/>
        <end position="19"/>
    </location>
</feature>
<reference evidence="2 3" key="1">
    <citation type="journal article" date="2021" name="Sci. Rep.">
        <title>The genome of the diatom Chaetoceros tenuissimus carries an ancient integrated fragment of an extant virus.</title>
        <authorList>
            <person name="Hongo Y."/>
            <person name="Kimura K."/>
            <person name="Takaki Y."/>
            <person name="Yoshida Y."/>
            <person name="Baba S."/>
            <person name="Kobayashi G."/>
            <person name="Nagasaki K."/>
            <person name="Hano T."/>
            <person name="Tomaru Y."/>
        </authorList>
    </citation>
    <scope>NUCLEOTIDE SEQUENCE [LARGE SCALE GENOMIC DNA]</scope>
    <source>
        <strain evidence="2 3">NIES-3715</strain>
    </source>
</reference>
<proteinExistence type="predicted"/>
<evidence type="ECO:0000313" key="3">
    <source>
        <dbReference type="Proteomes" id="UP001054902"/>
    </source>
</evidence>
<evidence type="ECO:0000313" key="2">
    <source>
        <dbReference type="EMBL" id="GFH60184.1"/>
    </source>
</evidence>
<accession>A0AAD3HEH4</accession>
<dbReference type="SUPFAM" id="SSF48484">
    <property type="entry name" value="Lipoxigenase"/>
    <property type="match status" value="1"/>
</dbReference>
<organism evidence="2 3">
    <name type="scientific">Chaetoceros tenuissimus</name>
    <dbReference type="NCBI Taxonomy" id="426638"/>
    <lineage>
        <taxon>Eukaryota</taxon>
        <taxon>Sar</taxon>
        <taxon>Stramenopiles</taxon>
        <taxon>Ochrophyta</taxon>
        <taxon>Bacillariophyta</taxon>
        <taxon>Coscinodiscophyceae</taxon>
        <taxon>Chaetocerotophycidae</taxon>
        <taxon>Chaetocerotales</taxon>
        <taxon>Chaetocerotaceae</taxon>
        <taxon>Chaetoceros</taxon>
    </lineage>
</organism>
<dbReference type="Proteomes" id="UP001054902">
    <property type="component" value="Unassembled WGS sequence"/>
</dbReference>
<name>A0AAD3HEH4_9STRA</name>
<comment type="caution">
    <text evidence="2">The sequence shown here is derived from an EMBL/GenBank/DDBJ whole genome shotgun (WGS) entry which is preliminary data.</text>
</comment>
<keyword evidence="3" id="KW-1185">Reference proteome</keyword>
<dbReference type="Gene3D" id="1.20.245.10">
    <property type="entry name" value="Lipoxygenase-1, Domain 5"/>
    <property type="match status" value="1"/>
</dbReference>
<sequence length="545" mass="62081">MKFMTVAFTAALTASRVSGQSYTTEERDLRSKQTEMWRPYETFNRFLIKQIKADDIVQDFYPPHEDDDGYTKTILIKERYPKNDDTHAFLSKNTPKSERIKLEGVKKIALLIKKRLSLGFKYKGPWTGEGTPWNPTFEKLMPDLPLRPLDFMPDADAVAGVLTRGPFSVFSQVDKESGDLVIDLSIFENFQPRKPFVKVGGVARVSLNEDGTKYVTKSIEFDGTVYKPASNGYPMAQKRFLAALNNYTTFIDHLTFCHILGAQNNALAIFENLPSGHHLRILMQPFITETTKVNNELIDGLIKFEKSNVPSYSGFNLKDLAQMMRKYVNEFDIRYLDPVQRYTTNGLPLDDISLPTIQSTAKIFQIYRQFTEAWCKEFFKDGELDSATKRYLSTLQAQLPGGVASLVGKDNIDDITVSDIAHIIATLIYTGSLWHHNCNDNIAGYFFSFDVMPTAIDKNGLPTKGVVLEKRNSIVAAYKHRYYLLPKDGQKTKSIKDVLPDQKMKDIYNDFENNLKAYKTYTDSLASEIQEFMIDPYKITSSIHA</sequence>
<evidence type="ECO:0008006" key="4">
    <source>
        <dbReference type="Google" id="ProtNLM"/>
    </source>
</evidence>
<feature type="chain" id="PRO_5042281843" description="Lipoxygenase domain-containing protein" evidence="1">
    <location>
        <begin position="20"/>
        <end position="545"/>
    </location>
</feature>
<evidence type="ECO:0000256" key="1">
    <source>
        <dbReference type="SAM" id="SignalP"/>
    </source>
</evidence>
<dbReference type="EMBL" id="BLLK01000069">
    <property type="protein sequence ID" value="GFH60184.1"/>
    <property type="molecule type" value="Genomic_DNA"/>
</dbReference>
<gene>
    <name evidence="2" type="ORF">CTEN210_16660</name>
</gene>
<keyword evidence="1" id="KW-0732">Signal</keyword>
<dbReference type="AlphaFoldDB" id="A0AAD3HEH4"/>
<protein>
    <recommendedName>
        <fullName evidence="4">Lipoxygenase domain-containing protein</fullName>
    </recommendedName>
</protein>